<keyword evidence="2" id="KW-1185">Reference proteome</keyword>
<dbReference type="AlphaFoldDB" id="A0A8H6VBU7"/>
<accession>A0A8H6VBU7</accession>
<reference evidence="1" key="1">
    <citation type="submission" date="2020-04" db="EMBL/GenBank/DDBJ databases">
        <title>Draft genome resource of the tomato pathogen Pseudocercospora fuligena.</title>
        <authorList>
            <person name="Zaccaron A."/>
        </authorList>
    </citation>
    <scope>NUCLEOTIDE SEQUENCE</scope>
    <source>
        <strain evidence="1">PF001</strain>
    </source>
</reference>
<gene>
    <name evidence="1" type="ORF">HII31_13729</name>
</gene>
<name>A0A8H6VBU7_9PEZI</name>
<comment type="caution">
    <text evidence="1">The sequence shown here is derived from an EMBL/GenBank/DDBJ whole genome shotgun (WGS) entry which is preliminary data.</text>
</comment>
<sequence length="334" mass="37306">MKMRGPRSILFQRLAVLTILAVLVSLAINRSSPVSQLLNLNKTSSRELLTKHTEYVNENTLNISISSPSAHELVKRWTTCDWTTALDKVPSELANPCQKIVQAGQKIFCMLRAKEDDPNIPIPKTQFENDADLETYGWDYEAETLSSEDVLGNGQHRDNDYSGLLDAFGGVDPRLDTNGWVKIKAEHYGNDQWPNTGGTYGTVVNKGKGALITYAAWSPEFENMKQVGTSMWVPPEKMTPLARRSDVVYLSTKRHFNGASDAFKNIKHFFEHDLSGEIGLDVVRMIVGRENPDRPEDNWPGTVLQASAGDPKFFAALGSPNSKFLGWLYGQTKR</sequence>
<dbReference type="OrthoDB" id="10558046at2759"/>
<proteinExistence type="predicted"/>
<evidence type="ECO:0000313" key="1">
    <source>
        <dbReference type="EMBL" id="KAF7184917.1"/>
    </source>
</evidence>
<dbReference type="EMBL" id="JABCIY010000347">
    <property type="protein sequence ID" value="KAF7184917.1"/>
    <property type="molecule type" value="Genomic_DNA"/>
</dbReference>
<organism evidence="1 2">
    <name type="scientific">Pseudocercospora fuligena</name>
    <dbReference type="NCBI Taxonomy" id="685502"/>
    <lineage>
        <taxon>Eukaryota</taxon>
        <taxon>Fungi</taxon>
        <taxon>Dikarya</taxon>
        <taxon>Ascomycota</taxon>
        <taxon>Pezizomycotina</taxon>
        <taxon>Dothideomycetes</taxon>
        <taxon>Dothideomycetidae</taxon>
        <taxon>Mycosphaerellales</taxon>
        <taxon>Mycosphaerellaceae</taxon>
        <taxon>Pseudocercospora</taxon>
    </lineage>
</organism>
<evidence type="ECO:0000313" key="2">
    <source>
        <dbReference type="Proteomes" id="UP000660729"/>
    </source>
</evidence>
<protein>
    <submittedName>
        <fullName evidence="1">Uncharacterized protein</fullName>
    </submittedName>
</protein>
<dbReference type="Proteomes" id="UP000660729">
    <property type="component" value="Unassembled WGS sequence"/>
</dbReference>